<evidence type="ECO:0000256" key="3">
    <source>
        <dbReference type="ARBA" id="ARBA00005323"/>
    </source>
</evidence>
<keyword evidence="7" id="KW-0663">Pyridoxal phosphate</keyword>
<keyword evidence="5" id="KW-0479">Metal-binding</keyword>
<evidence type="ECO:0000256" key="6">
    <source>
        <dbReference type="ARBA" id="ARBA00022833"/>
    </source>
</evidence>
<dbReference type="FunFam" id="3.20.20.10:FF:000016">
    <property type="entry name" value="D-serine dehydratase"/>
    <property type="match status" value="1"/>
</dbReference>
<evidence type="ECO:0000256" key="4">
    <source>
        <dbReference type="ARBA" id="ARBA00022575"/>
    </source>
</evidence>
<dbReference type="GO" id="GO:0046872">
    <property type="term" value="F:metal ion binding"/>
    <property type="evidence" value="ECO:0007669"/>
    <property type="project" value="UniProtKB-KW"/>
</dbReference>
<dbReference type="FunCoup" id="A0A2T3AQV1">
    <property type="interactions" value="28"/>
</dbReference>
<comment type="catalytic activity">
    <reaction evidence="9">
        <text>D-serine = pyruvate + NH4(+)</text>
        <dbReference type="Rhea" id="RHEA:13977"/>
        <dbReference type="ChEBI" id="CHEBI:15361"/>
        <dbReference type="ChEBI" id="CHEBI:28938"/>
        <dbReference type="ChEBI" id="CHEBI:35247"/>
        <dbReference type="EC" id="4.3.1.18"/>
    </reaction>
    <physiologicalReaction direction="left-to-right" evidence="9">
        <dbReference type="Rhea" id="RHEA:13978"/>
    </physiologicalReaction>
</comment>
<dbReference type="Gene3D" id="2.40.37.20">
    <property type="entry name" value="D-serine dehydratase-like domain"/>
    <property type="match status" value="1"/>
</dbReference>
<name>A0A2T3AQV1_AMORE</name>
<reference evidence="15 16" key="1">
    <citation type="journal article" date="2018" name="New Phytol.">
        <title>Comparative genomics and transcriptomics depict ericoid mycorrhizal fungi as versatile saprotrophs and plant mutualists.</title>
        <authorList>
            <person name="Martino E."/>
            <person name="Morin E."/>
            <person name="Grelet G.A."/>
            <person name="Kuo A."/>
            <person name="Kohler A."/>
            <person name="Daghino S."/>
            <person name="Barry K.W."/>
            <person name="Cichocki N."/>
            <person name="Clum A."/>
            <person name="Dockter R.B."/>
            <person name="Hainaut M."/>
            <person name="Kuo R.C."/>
            <person name="LaButti K."/>
            <person name="Lindahl B.D."/>
            <person name="Lindquist E.A."/>
            <person name="Lipzen A."/>
            <person name="Khouja H.R."/>
            <person name="Magnuson J."/>
            <person name="Murat C."/>
            <person name="Ohm R.A."/>
            <person name="Singer S.W."/>
            <person name="Spatafora J.W."/>
            <person name="Wang M."/>
            <person name="Veneault-Fourrey C."/>
            <person name="Henrissat B."/>
            <person name="Grigoriev I.V."/>
            <person name="Martin F.M."/>
            <person name="Perotto S."/>
        </authorList>
    </citation>
    <scope>NUCLEOTIDE SEQUENCE [LARGE SCALE GENOMIC DNA]</scope>
    <source>
        <strain evidence="15 16">ATCC 22711</strain>
    </source>
</reference>
<comment type="cofactor">
    <cofactor evidence="2">
        <name>Zn(2+)</name>
        <dbReference type="ChEBI" id="CHEBI:29105"/>
    </cofactor>
</comment>
<evidence type="ECO:0000256" key="2">
    <source>
        <dbReference type="ARBA" id="ARBA00001947"/>
    </source>
</evidence>
<dbReference type="InterPro" id="IPR001608">
    <property type="entry name" value="Ala_racemase_N"/>
</dbReference>
<keyword evidence="8" id="KW-0456">Lyase</keyword>
<dbReference type="GO" id="GO:0009636">
    <property type="term" value="P:response to toxic substance"/>
    <property type="evidence" value="ECO:0007669"/>
    <property type="project" value="UniProtKB-KW"/>
</dbReference>
<dbReference type="EC" id="4.3.1.18" evidence="11"/>
<dbReference type="GeneID" id="36572864"/>
<dbReference type="Gene3D" id="3.20.20.10">
    <property type="entry name" value="Alanine racemase"/>
    <property type="match status" value="1"/>
</dbReference>
<dbReference type="RefSeq" id="XP_024717035.1">
    <property type="nucleotide sequence ID" value="XM_024864783.1"/>
</dbReference>
<dbReference type="Proteomes" id="UP000241818">
    <property type="component" value="Unassembled WGS sequence"/>
</dbReference>
<evidence type="ECO:0000256" key="11">
    <source>
        <dbReference type="ARBA" id="ARBA00066349"/>
    </source>
</evidence>
<evidence type="ECO:0000256" key="5">
    <source>
        <dbReference type="ARBA" id="ARBA00022723"/>
    </source>
</evidence>
<dbReference type="AlphaFoldDB" id="A0A2T3AQV1"/>
<dbReference type="SMART" id="SM01119">
    <property type="entry name" value="D-ser_dehydrat"/>
    <property type="match status" value="1"/>
</dbReference>
<evidence type="ECO:0000256" key="10">
    <source>
        <dbReference type="ARBA" id="ARBA00055764"/>
    </source>
</evidence>
<dbReference type="PANTHER" id="PTHR28004">
    <property type="entry name" value="ZGC:162816-RELATED"/>
    <property type="match status" value="1"/>
</dbReference>
<dbReference type="InParanoid" id="A0A2T3AQV1"/>
<organism evidence="15 16">
    <name type="scientific">Amorphotheca resinae ATCC 22711</name>
    <dbReference type="NCBI Taxonomy" id="857342"/>
    <lineage>
        <taxon>Eukaryota</taxon>
        <taxon>Fungi</taxon>
        <taxon>Dikarya</taxon>
        <taxon>Ascomycota</taxon>
        <taxon>Pezizomycotina</taxon>
        <taxon>Leotiomycetes</taxon>
        <taxon>Helotiales</taxon>
        <taxon>Amorphothecaceae</taxon>
        <taxon>Amorphotheca</taxon>
    </lineage>
</organism>
<evidence type="ECO:0000313" key="16">
    <source>
        <dbReference type="Proteomes" id="UP000241818"/>
    </source>
</evidence>
<evidence type="ECO:0000259" key="14">
    <source>
        <dbReference type="SMART" id="SM01119"/>
    </source>
</evidence>
<dbReference type="PANTHER" id="PTHR28004:SF2">
    <property type="entry name" value="D-SERINE DEHYDRATASE"/>
    <property type="match status" value="1"/>
</dbReference>
<gene>
    <name evidence="15" type="ORF">M430DRAFT_22873</name>
</gene>
<evidence type="ECO:0000256" key="8">
    <source>
        <dbReference type="ARBA" id="ARBA00023239"/>
    </source>
</evidence>
<comment type="similarity">
    <text evidence="3">Belongs to the DSD1 family.</text>
</comment>
<dbReference type="GO" id="GO:0036088">
    <property type="term" value="P:D-serine catabolic process"/>
    <property type="evidence" value="ECO:0007669"/>
    <property type="project" value="TreeGrafter"/>
</dbReference>
<keyword evidence="16" id="KW-1185">Reference proteome</keyword>
<feature type="domain" description="D-serine dehydratase-like" evidence="14">
    <location>
        <begin position="337"/>
        <end position="454"/>
    </location>
</feature>
<protein>
    <recommendedName>
        <fullName evidence="12">D-serine dehydratase</fullName>
        <ecNumber evidence="11">4.3.1.18</ecNumber>
    </recommendedName>
    <alternativeName>
        <fullName evidence="13">D-serine deaminase</fullName>
    </alternativeName>
</protein>
<evidence type="ECO:0000256" key="7">
    <source>
        <dbReference type="ARBA" id="ARBA00022898"/>
    </source>
</evidence>
<dbReference type="InterPro" id="IPR026956">
    <property type="entry name" value="D-ser_dehydrat-like_dom"/>
</dbReference>
<keyword evidence="4" id="KW-0216">Detoxification</keyword>
<proteinExistence type="inferred from homology"/>
<evidence type="ECO:0000256" key="9">
    <source>
        <dbReference type="ARBA" id="ARBA00051198"/>
    </source>
</evidence>
<comment type="cofactor">
    <cofactor evidence="1">
        <name>pyridoxal 5'-phosphate</name>
        <dbReference type="ChEBI" id="CHEBI:597326"/>
    </cofactor>
</comment>
<keyword evidence="6" id="KW-0862">Zinc</keyword>
<dbReference type="SUPFAM" id="SSF51419">
    <property type="entry name" value="PLP-binding barrel"/>
    <property type="match status" value="1"/>
</dbReference>
<dbReference type="InterPro" id="IPR042208">
    <property type="entry name" value="D-ser_dehydrat-like_sf"/>
</dbReference>
<evidence type="ECO:0000313" key="15">
    <source>
        <dbReference type="EMBL" id="PSS08637.1"/>
    </source>
</evidence>
<evidence type="ECO:0000256" key="13">
    <source>
        <dbReference type="ARBA" id="ARBA00075219"/>
    </source>
</evidence>
<dbReference type="OrthoDB" id="20198at2759"/>
<dbReference type="Pfam" id="PF14031">
    <property type="entry name" value="D-ser_dehydrat"/>
    <property type="match status" value="1"/>
</dbReference>
<comment type="function">
    <text evidence="10">Catalyzes the conversion of D-serine to pyruvate and ammonia. May play a role in D-serine detoxification.</text>
</comment>
<dbReference type="InterPro" id="IPR029066">
    <property type="entry name" value="PLP-binding_barrel"/>
</dbReference>
<dbReference type="STRING" id="857342.A0A2T3AQV1"/>
<accession>A0A2T3AQV1</accession>
<dbReference type="EMBL" id="KZ679018">
    <property type="protein sequence ID" value="PSS08637.1"/>
    <property type="molecule type" value="Genomic_DNA"/>
</dbReference>
<dbReference type="Pfam" id="PF01168">
    <property type="entry name" value="Ala_racemase_N"/>
    <property type="match status" value="1"/>
</dbReference>
<dbReference type="InterPro" id="IPR051466">
    <property type="entry name" value="D-amino_acid_metab_enzyme"/>
</dbReference>
<dbReference type="GO" id="GO:0008721">
    <property type="term" value="F:D-serine ammonia-lyase activity"/>
    <property type="evidence" value="ECO:0007669"/>
    <property type="project" value="UniProtKB-EC"/>
</dbReference>
<evidence type="ECO:0000256" key="12">
    <source>
        <dbReference type="ARBA" id="ARBA00069616"/>
    </source>
</evidence>
<evidence type="ECO:0000256" key="1">
    <source>
        <dbReference type="ARBA" id="ARBA00001933"/>
    </source>
</evidence>
<sequence>MAATSLYPVSVKEDLVKQFVGRSIEDVGTPVAVLDISKLENNCNRMLEACASLEFEWRAHIKTHKTIELTRLQVGPGTGPVNLIVSTLIEAEFILPLLLEYKSQGRAVNLLYSFPITPSAVSRLSHISKSLGPHGLSVMVDNTDQIPFIEALRDQSGVPPSVFLKIDLEGHRAGVKPLSQQCTLLISSLLSLSSTTVPTCHFLGLYSHAGHSYSSDSRASALQFLRQEFETLLLTAKVVHSTSSEKAISPTTPLVLSVGATPTTTSVRNLLVQDSSRSEEEAQAVAALRATISSIRDAGCKIEIHAGVYPTLDLQQLATHALPTEGPHAMLTWSDLAFTVVAEVASFYPGRGKNGTPEVLIAAGCLALGREPCKAYPGWGMLTPWNRPGVQMPAGGPEKFEGWFVDRVSQEHGILAFNGPSGSEDKLLVGQKVRIWPNHACITGAGFGYYLVVDERRAGREDEIIDVWVRCRGW</sequence>